<dbReference type="GO" id="GO:0009055">
    <property type="term" value="F:electron transfer activity"/>
    <property type="evidence" value="ECO:0007669"/>
    <property type="project" value="InterPro"/>
</dbReference>
<feature type="transmembrane region" description="Helical" evidence="6">
    <location>
        <begin position="232"/>
        <end position="256"/>
    </location>
</feature>
<gene>
    <name evidence="8" type="ORF">AB5L97_14260</name>
</gene>
<feature type="transmembrane region" description="Helical" evidence="6">
    <location>
        <begin position="276"/>
        <end position="296"/>
    </location>
</feature>
<keyword evidence="3 6" id="KW-0812">Transmembrane</keyword>
<proteinExistence type="predicted"/>
<dbReference type="EMBL" id="CP163302">
    <property type="protein sequence ID" value="XDP44427.1"/>
    <property type="molecule type" value="Genomic_DNA"/>
</dbReference>
<evidence type="ECO:0000256" key="4">
    <source>
        <dbReference type="ARBA" id="ARBA00022989"/>
    </source>
</evidence>
<protein>
    <submittedName>
        <fullName evidence="8">Cytochrome b/b6 domain-containing protein</fullName>
    </submittedName>
</protein>
<evidence type="ECO:0000256" key="5">
    <source>
        <dbReference type="ARBA" id="ARBA00023136"/>
    </source>
</evidence>
<dbReference type="InterPro" id="IPR011577">
    <property type="entry name" value="Cyt_b561_bac/Ni-Hgenase"/>
</dbReference>
<dbReference type="GO" id="GO:0005886">
    <property type="term" value="C:plasma membrane"/>
    <property type="evidence" value="ECO:0007669"/>
    <property type="project" value="UniProtKB-SubCell"/>
</dbReference>
<sequence>MPQTSPAKPSLTQAPWFRPAAFGVGAVVVLALVVLAAKLLRGTQAVSDFIATYPGHAPLPDWAPEGLPAWLNVLHFLNLMFLVLIVRSGLQVRFTTRPQGYWKRNNKGLVKTKGQPKKISLDLWFHLCLDALWVLSGIVFFVLMFATGHWVRLVPTTWSIFPHALSAVIQYASLDWPLEDGWLNYNALQQLTYFLVVFIAAPLAIVTGLRMSGAWPTNQKAPRLNKAYPLEWARAVHFPVMAFFVLFVIVHVFLVLTTGALRNLNHMFASHDGDDWLGFILFAVGVLVVVGLWFLARPLFLRPVASLMGTVTRN</sequence>
<reference evidence="8" key="1">
    <citation type="submission" date="2024-07" db="EMBL/GenBank/DDBJ databases">
        <authorList>
            <person name="fu j."/>
        </authorList>
    </citation>
    <scope>NUCLEOTIDE SEQUENCE</scope>
    <source>
        <strain evidence="8">P10A9</strain>
    </source>
</reference>
<evidence type="ECO:0000256" key="2">
    <source>
        <dbReference type="ARBA" id="ARBA00022475"/>
    </source>
</evidence>
<evidence type="ECO:0000256" key="3">
    <source>
        <dbReference type="ARBA" id="ARBA00022692"/>
    </source>
</evidence>
<accession>A0AB39L2C8</accession>
<feature type="transmembrane region" description="Helical" evidence="6">
    <location>
        <begin position="191"/>
        <end position="211"/>
    </location>
</feature>
<dbReference type="PANTHER" id="PTHR30485">
    <property type="entry name" value="NI/FE-HYDROGENASE 1 B-TYPE CYTOCHROME SUBUNIT"/>
    <property type="match status" value="1"/>
</dbReference>
<dbReference type="RefSeq" id="WP_369045132.1">
    <property type="nucleotide sequence ID" value="NZ_CP163302.1"/>
</dbReference>
<keyword evidence="2" id="KW-1003">Cell membrane</keyword>
<dbReference type="InterPro" id="IPR051542">
    <property type="entry name" value="Hydrogenase_cytochrome"/>
</dbReference>
<evidence type="ECO:0000256" key="1">
    <source>
        <dbReference type="ARBA" id="ARBA00004651"/>
    </source>
</evidence>
<organism evidence="8">
    <name type="scientific">Sinomonas puerhi</name>
    <dbReference type="NCBI Taxonomy" id="3238584"/>
    <lineage>
        <taxon>Bacteria</taxon>
        <taxon>Bacillati</taxon>
        <taxon>Actinomycetota</taxon>
        <taxon>Actinomycetes</taxon>
        <taxon>Micrococcales</taxon>
        <taxon>Micrococcaceae</taxon>
        <taxon>Sinomonas</taxon>
    </lineage>
</organism>
<keyword evidence="5 6" id="KW-0472">Membrane</keyword>
<evidence type="ECO:0000313" key="8">
    <source>
        <dbReference type="EMBL" id="XDP44427.1"/>
    </source>
</evidence>
<feature type="transmembrane region" description="Helical" evidence="6">
    <location>
        <begin position="20"/>
        <end position="40"/>
    </location>
</feature>
<dbReference type="GO" id="GO:0022904">
    <property type="term" value="P:respiratory electron transport chain"/>
    <property type="evidence" value="ECO:0007669"/>
    <property type="project" value="InterPro"/>
</dbReference>
<feature type="domain" description="Cytochrome b561 bacterial/Ni-hydrogenase" evidence="7">
    <location>
        <begin position="136"/>
        <end position="268"/>
    </location>
</feature>
<dbReference type="PANTHER" id="PTHR30485:SF1">
    <property type="entry name" value="CYTOCHROME YDHU-RELATED"/>
    <property type="match status" value="1"/>
</dbReference>
<keyword evidence="4 6" id="KW-1133">Transmembrane helix</keyword>
<dbReference type="Pfam" id="PF01292">
    <property type="entry name" value="Ni_hydr_CYTB"/>
    <property type="match status" value="1"/>
</dbReference>
<dbReference type="KEGG" id="spue:AB5L97_14260"/>
<evidence type="ECO:0000259" key="7">
    <source>
        <dbReference type="Pfam" id="PF01292"/>
    </source>
</evidence>
<dbReference type="SUPFAM" id="SSF81342">
    <property type="entry name" value="Transmembrane di-heme cytochromes"/>
    <property type="match status" value="1"/>
</dbReference>
<name>A0AB39L2C8_9MICC</name>
<feature type="transmembrane region" description="Helical" evidence="6">
    <location>
        <begin position="123"/>
        <end position="146"/>
    </location>
</feature>
<dbReference type="InterPro" id="IPR016174">
    <property type="entry name" value="Di-haem_cyt_TM"/>
</dbReference>
<dbReference type="Gene3D" id="1.20.950.20">
    <property type="entry name" value="Transmembrane di-heme cytochromes, Chain C"/>
    <property type="match status" value="1"/>
</dbReference>
<comment type="subcellular location">
    <subcellularLocation>
        <location evidence="1">Cell membrane</location>
        <topology evidence="1">Multi-pass membrane protein</topology>
    </subcellularLocation>
</comment>
<dbReference type="GO" id="GO:0020037">
    <property type="term" value="F:heme binding"/>
    <property type="evidence" value="ECO:0007669"/>
    <property type="project" value="TreeGrafter"/>
</dbReference>
<dbReference type="AlphaFoldDB" id="A0AB39L2C8"/>
<evidence type="ECO:0000256" key="6">
    <source>
        <dbReference type="SAM" id="Phobius"/>
    </source>
</evidence>